<dbReference type="GO" id="GO:0008757">
    <property type="term" value="F:S-adenosylmethionine-dependent methyltransferase activity"/>
    <property type="evidence" value="ECO:0007669"/>
    <property type="project" value="InterPro"/>
</dbReference>
<keyword evidence="3" id="KW-1185">Reference proteome</keyword>
<protein>
    <recommendedName>
        <fullName evidence="1">Methyltransferase type 11 domain-containing protein</fullName>
    </recommendedName>
</protein>
<dbReference type="CDD" id="cd02440">
    <property type="entry name" value="AdoMet_MTases"/>
    <property type="match status" value="1"/>
</dbReference>
<name>A0AA88H918_ARTSF</name>
<gene>
    <name evidence="2" type="ORF">QYM36_014987</name>
</gene>
<dbReference type="PANTHER" id="PTHR43675:SF1">
    <property type="entry name" value="RIKEN CDNA 2700097O09 GENE"/>
    <property type="match status" value="1"/>
</dbReference>
<dbReference type="InterPro" id="IPR026669">
    <property type="entry name" value="Arsenite_MeTrfase-like"/>
</dbReference>
<evidence type="ECO:0000313" key="2">
    <source>
        <dbReference type="EMBL" id="KAK2707153.1"/>
    </source>
</evidence>
<evidence type="ECO:0000259" key="1">
    <source>
        <dbReference type="Pfam" id="PF08241"/>
    </source>
</evidence>
<feature type="non-terminal residue" evidence="2">
    <location>
        <position position="227"/>
    </location>
</feature>
<comment type="caution">
    <text evidence="2">The sequence shown here is derived from an EMBL/GenBank/DDBJ whole genome shotgun (WGS) entry which is preliminary data.</text>
</comment>
<dbReference type="PANTHER" id="PTHR43675">
    <property type="entry name" value="ARSENITE METHYLTRANSFERASE"/>
    <property type="match status" value="1"/>
</dbReference>
<feature type="domain" description="Methyltransferase type 11" evidence="1">
    <location>
        <begin position="76"/>
        <end position="176"/>
    </location>
</feature>
<evidence type="ECO:0000313" key="3">
    <source>
        <dbReference type="Proteomes" id="UP001187531"/>
    </source>
</evidence>
<dbReference type="InterPro" id="IPR013216">
    <property type="entry name" value="Methyltransf_11"/>
</dbReference>
<dbReference type="Proteomes" id="UP001187531">
    <property type="component" value="Unassembled WGS sequence"/>
</dbReference>
<dbReference type="EMBL" id="JAVRJZ010000019">
    <property type="protein sequence ID" value="KAK2707153.1"/>
    <property type="molecule type" value="Genomic_DNA"/>
</dbReference>
<proteinExistence type="predicted"/>
<dbReference type="Pfam" id="PF08241">
    <property type="entry name" value="Methyltransf_11"/>
    <property type="match status" value="1"/>
</dbReference>
<organism evidence="2 3">
    <name type="scientific">Artemia franciscana</name>
    <name type="common">Brine shrimp</name>
    <name type="synonym">Artemia sanfranciscana</name>
    <dbReference type="NCBI Taxonomy" id="6661"/>
    <lineage>
        <taxon>Eukaryota</taxon>
        <taxon>Metazoa</taxon>
        <taxon>Ecdysozoa</taxon>
        <taxon>Arthropoda</taxon>
        <taxon>Crustacea</taxon>
        <taxon>Branchiopoda</taxon>
        <taxon>Anostraca</taxon>
        <taxon>Artemiidae</taxon>
        <taxon>Artemia</taxon>
    </lineage>
</organism>
<dbReference type="InterPro" id="IPR029063">
    <property type="entry name" value="SAM-dependent_MTases_sf"/>
</dbReference>
<sequence length="227" mass="25347">NSDCNATNTIHVDAFLYDDDLLDSLVEDGKLSRSYCKDCGSKNTSPLNFVSHSASIPRLRVIFQEILPDLTGKVVLDIGSRLGPVLYGAYYYSNAARIIGIEINQEFVQLQSQVVQGKGFTDRIEVIHGDICQRADILKAANVIVLNNVFEFFVSPENHVKIWQFLRREINPGTLLVTIPSLEEEFAALNTGIVLGSWVKPLPPCNPGMIDDYEELEVSEVKLYQVL</sequence>
<dbReference type="Gene3D" id="3.40.50.150">
    <property type="entry name" value="Vaccinia Virus protein VP39"/>
    <property type="match status" value="1"/>
</dbReference>
<accession>A0AA88H918</accession>
<reference evidence="2" key="1">
    <citation type="submission" date="2023-07" db="EMBL/GenBank/DDBJ databases">
        <title>Chromosome-level genome assembly of Artemia franciscana.</title>
        <authorList>
            <person name="Jo E."/>
        </authorList>
    </citation>
    <scope>NUCLEOTIDE SEQUENCE</scope>
    <source>
        <tissue evidence="2">Whole body</tissue>
    </source>
</reference>
<dbReference type="SUPFAM" id="SSF53335">
    <property type="entry name" value="S-adenosyl-L-methionine-dependent methyltransferases"/>
    <property type="match status" value="1"/>
</dbReference>
<dbReference type="AlphaFoldDB" id="A0AA88H918"/>